<dbReference type="Pfam" id="PF07676">
    <property type="entry name" value="PD40"/>
    <property type="match status" value="2"/>
</dbReference>
<dbReference type="Gramene" id="PAN16520">
    <property type="protein sequence ID" value="PAN16520"/>
    <property type="gene ID" value="PAHAL_3G066100"/>
</dbReference>
<organism evidence="1">
    <name type="scientific">Panicum hallii</name>
    <dbReference type="NCBI Taxonomy" id="206008"/>
    <lineage>
        <taxon>Eukaryota</taxon>
        <taxon>Viridiplantae</taxon>
        <taxon>Streptophyta</taxon>
        <taxon>Embryophyta</taxon>
        <taxon>Tracheophyta</taxon>
        <taxon>Spermatophyta</taxon>
        <taxon>Magnoliopsida</taxon>
        <taxon>Liliopsida</taxon>
        <taxon>Poales</taxon>
        <taxon>Poaceae</taxon>
        <taxon>PACMAD clade</taxon>
        <taxon>Panicoideae</taxon>
        <taxon>Panicodae</taxon>
        <taxon>Paniceae</taxon>
        <taxon>Panicinae</taxon>
        <taxon>Panicum</taxon>
        <taxon>Panicum sect. Panicum</taxon>
    </lineage>
</organism>
<dbReference type="EMBL" id="CM008048">
    <property type="protein sequence ID" value="PAN16520.1"/>
    <property type="molecule type" value="Genomic_DNA"/>
</dbReference>
<protein>
    <recommendedName>
        <fullName evidence="2">Dipeptidylpeptidase IV N-terminal domain-containing protein</fullName>
    </recommendedName>
</protein>
<dbReference type="InterPro" id="IPR011042">
    <property type="entry name" value="6-blade_b-propeller_TolB-like"/>
</dbReference>
<proteinExistence type="predicted"/>
<accession>A0A2S3H706</accession>
<gene>
    <name evidence="1" type="ORF">PAHAL_3G066100</name>
</gene>
<sequence length="773" mass="85485">MASTRFIRAIDQHRVQERAVAIATESFLNFGRGIAMAESRGSIAFFTTYRPAVPLDIFSCPANPELSAAHSEAHLTDGVSYNQNCRPIPAAALSELLTFLGKKNPAVASRCGATPDDAAAGRVTGLVFVSERDDGLETLHVALRFNKPPGKVPVVLRLADIYGADTFGGARMEDSGCIAGGFEVEDGRAVGHSLVYVSTKEPVRARRTPWTVVYKTNLADGRTERLTPPDQYDLSPAVSPSGKMVAVANFKFHRWTGEIERLKTDIVVMNVDRQAQGGLRRRVLIRDGGWPSWGSDGVIFFHRGIDRTLASGDVQTTWGVFRYDIATGETVRVTPEAFDAVTPAAISETKVAVATIRQKAKLNDARRRVEAQYRHIEIFDVAAPNEPARITQRICPEADYYNPFILDGGARVGYHRCRTTCNLQQEGTNNSVSKKFHKLQSPKSHEDVGLFRVSGVFPTISKDGSKLAFVDNSFKAVWLADGQNLHKVYERKSDNSIFSTVWNQKPEKDTLYVCIGPSFDAAKPLEIYAISDVSKPHSQQVVRRLTKGEFNNAFPSSNPEGTKFVFRSTRDGGDEKHKNLYIMEDSDIGEFSGGTATRLTKGPWTDTHCSWSPSGDWIVFSSSRDRPADAPKKDILDPGFFAIFLVNANHPDVVVRVMKSSDTIAGHVTHPMFSPDMRSIVITADLAAVSTEPISMPQFLHSVRPYGDVFTINLRDTDDITKNKDIEEFHRITHSRYEYATPAWTKFAIDDPNNQWSELITKSSAGFGVACPR</sequence>
<dbReference type="AlphaFoldDB" id="A0A2S3H706"/>
<reference evidence="1" key="1">
    <citation type="submission" date="2018-04" db="EMBL/GenBank/DDBJ databases">
        <title>WGS assembly of Panicum hallii.</title>
        <authorList>
            <person name="Lovell J."/>
            <person name="Jenkins J."/>
            <person name="Lowry D."/>
            <person name="Mamidi S."/>
            <person name="Sreedasyam A."/>
            <person name="Weng X."/>
            <person name="Barry K."/>
            <person name="Bonette J."/>
            <person name="Campitelli B."/>
            <person name="Daum C."/>
            <person name="Gordon S."/>
            <person name="Gould B."/>
            <person name="Lipzen A."/>
            <person name="Macqueen A."/>
            <person name="Palacio-Mejia J."/>
            <person name="Plott C."/>
            <person name="Shakirov E."/>
            <person name="Shu S."/>
            <person name="Yoshinaga Y."/>
            <person name="Zane M."/>
            <person name="Rokhsar D."/>
            <person name="Grimwood J."/>
            <person name="Schmutz J."/>
            <person name="Juenger T."/>
        </authorList>
    </citation>
    <scope>NUCLEOTIDE SEQUENCE [LARGE SCALE GENOMIC DNA]</scope>
    <source>
        <strain evidence="1">FIL2</strain>
    </source>
</reference>
<evidence type="ECO:0008006" key="2">
    <source>
        <dbReference type="Google" id="ProtNLM"/>
    </source>
</evidence>
<dbReference type="Gene3D" id="2.120.10.30">
    <property type="entry name" value="TolB, C-terminal domain"/>
    <property type="match status" value="2"/>
</dbReference>
<dbReference type="InterPro" id="IPR011659">
    <property type="entry name" value="WD40"/>
</dbReference>
<dbReference type="PANTHER" id="PTHR32161:SF26">
    <property type="entry name" value="OS03G0403400 PROTEIN"/>
    <property type="match status" value="1"/>
</dbReference>
<dbReference type="Proteomes" id="UP000243499">
    <property type="component" value="Chromosome 3"/>
</dbReference>
<evidence type="ECO:0000313" key="1">
    <source>
        <dbReference type="EMBL" id="PAN16520.1"/>
    </source>
</evidence>
<dbReference type="SUPFAM" id="SSF82171">
    <property type="entry name" value="DPP6 N-terminal domain-like"/>
    <property type="match status" value="1"/>
</dbReference>
<name>A0A2S3H706_9POAL</name>
<dbReference type="PANTHER" id="PTHR32161">
    <property type="entry name" value="DPP6 N-TERMINAL DOMAIN-LIKE PROTEIN"/>
    <property type="match status" value="1"/>
</dbReference>